<evidence type="ECO:0000313" key="3">
    <source>
        <dbReference type="EMBL" id="GKV39624.1"/>
    </source>
</evidence>
<dbReference type="Proteomes" id="UP001054252">
    <property type="component" value="Unassembled WGS sequence"/>
</dbReference>
<protein>
    <submittedName>
        <fullName evidence="3">Uncharacterized protein</fullName>
    </submittedName>
</protein>
<evidence type="ECO:0000313" key="4">
    <source>
        <dbReference type="Proteomes" id="UP001054252"/>
    </source>
</evidence>
<proteinExistence type="predicted"/>
<comment type="caution">
    <text evidence="3">The sequence shown here is derived from an EMBL/GenBank/DDBJ whole genome shotgun (WGS) entry which is preliminary data.</text>
</comment>
<feature type="region of interest" description="Disordered" evidence="2">
    <location>
        <begin position="127"/>
        <end position="155"/>
    </location>
</feature>
<dbReference type="EMBL" id="BPVZ01000135">
    <property type="protein sequence ID" value="GKV39624.1"/>
    <property type="molecule type" value="Genomic_DNA"/>
</dbReference>
<feature type="coiled-coil region" evidence="1">
    <location>
        <begin position="59"/>
        <end position="86"/>
    </location>
</feature>
<keyword evidence="1" id="KW-0175">Coiled coil</keyword>
<dbReference type="AlphaFoldDB" id="A0AAV5LRZ3"/>
<evidence type="ECO:0000256" key="2">
    <source>
        <dbReference type="SAM" id="MobiDB-lite"/>
    </source>
</evidence>
<sequence>MDVVPSAQAKEIFLLMHRSELSDPREAKSYCKPMIFKTDGLRRVKSEQLLRDVKLRNVYKHLLEEAQEWRKKVEELEEGFKEFKMESLRHSLRRKLYFNGLPSEWQTDLIKKNTILCTITNTESRSLPYLDDPNDDADGSLPYLDDRNDDADDDAEDEFVYDNEFEDEDDRDENDLKYQIKYLSKRIIWMKLEVKYLEPYLRSTQEMYARQAKIPYYKVIRVGHPTEEHVQYHQRWNSKDYKPFCGEPGIIEKFKAFSEKYRASTKV</sequence>
<organism evidence="3 4">
    <name type="scientific">Rubroshorea leprosula</name>
    <dbReference type="NCBI Taxonomy" id="152421"/>
    <lineage>
        <taxon>Eukaryota</taxon>
        <taxon>Viridiplantae</taxon>
        <taxon>Streptophyta</taxon>
        <taxon>Embryophyta</taxon>
        <taxon>Tracheophyta</taxon>
        <taxon>Spermatophyta</taxon>
        <taxon>Magnoliopsida</taxon>
        <taxon>eudicotyledons</taxon>
        <taxon>Gunneridae</taxon>
        <taxon>Pentapetalae</taxon>
        <taxon>rosids</taxon>
        <taxon>malvids</taxon>
        <taxon>Malvales</taxon>
        <taxon>Dipterocarpaceae</taxon>
        <taxon>Rubroshorea</taxon>
    </lineage>
</organism>
<evidence type="ECO:0000256" key="1">
    <source>
        <dbReference type="SAM" id="Coils"/>
    </source>
</evidence>
<gene>
    <name evidence="3" type="ORF">SLEP1_g47371</name>
</gene>
<name>A0AAV5LRZ3_9ROSI</name>
<reference evidence="3 4" key="1">
    <citation type="journal article" date="2021" name="Commun. Biol.">
        <title>The genome of Shorea leprosula (Dipterocarpaceae) highlights the ecological relevance of drought in aseasonal tropical rainforests.</title>
        <authorList>
            <person name="Ng K.K.S."/>
            <person name="Kobayashi M.J."/>
            <person name="Fawcett J.A."/>
            <person name="Hatakeyama M."/>
            <person name="Paape T."/>
            <person name="Ng C.H."/>
            <person name="Ang C.C."/>
            <person name="Tnah L.H."/>
            <person name="Lee C.T."/>
            <person name="Nishiyama T."/>
            <person name="Sese J."/>
            <person name="O'Brien M.J."/>
            <person name="Copetti D."/>
            <person name="Mohd Noor M.I."/>
            <person name="Ong R.C."/>
            <person name="Putra M."/>
            <person name="Sireger I.Z."/>
            <person name="Indrioko S."/>
            <person name="Kosugi Y."/>
            <person name="Izuno A."/>
            <person name="Isagi Y."/>
            <person name="Lee S.L."/>
            <person name="Shimizu K.K."/>
        </authorList>
    </citation>
    <scope>NUCLEOTIDE SEQUENCE [LARGE SCALE GENOMIC DNA]</scope>
    <source>
        <strain evidence="3">214</strain>
    </source>
</reference>
<accession>A0AAV5LRZ3</accession>
<keyword evidence="4" id="KW-1185">Reference proteome</keyword>